<dbReference type="EMBL" id="JATAAI010000034">
    <property type="protein sequence ID" value="KAK1735450.1"/>
    <property type="molecule type" value="Genomic_DNA"/>
</dbReference>
<proteinExistence type="predicted"/>
<feature type="signal peptide" evidence="2">
    <location>
        <begin position="1"/>
        <end position="23"/>
    </location>
</feature>
<protein>
    <submittedName>
        <fullName evidence="3">Uncharacterized protein</fullName>
    </submittedName>
</protein>
<keyword evidence="2" id="KW-0732">Signal</keyword>
<evidence type="ECO:0000256" key="2">
    <source>
        <dbReference type="SAM" id="SignalP"/>
    </source>
</evidence>
<keyword evidence="4" id="KW-1185">Reference proteome</keyword>
<evidence type="ECO:0000313" key="4">
    <source>
        <dbReference type="Proteomes" id="UP001224775"/>
    </source>
</evidence>
<evidence type="ECO:0000313" key="3">
    <source>
        <dbReference type="EMBL" id="KAK1735450.1"/>
    </source>
</evidence>
<accession>A0AAD9D774</accession>
<evidence type="ECO:0000256" key="1">
    <source>
        <dbReference type="SAM" id="MobiDB-lite"/>
    </source>
</evidence>
<feature type="region of interest" description="Disordered" evidence="1">
    <location>
        <begin position="44"/>
        <end position="71"/>
    </location>
</feature>
<dbReference type="Proteomes" id="UP001224775">
    <property type="component" value="Unassembled WGS sequence"/>
</dbReference>
<feature type="chain" id="PRO_5042057556" evidence="2">
    <location>
        <begin position="24"/>
        <end position="71"/>
    </location>
</feature>
<gene>
    <name evidence="3" type="ORF">QTG54_014064</name>
</gene>
<sequence>MNIYTVLILFAAMLFLGSDQVYGSNLHPGARDGTLETGAGAQLEYNNNSKCGPPQLTPSYQEENKDQVLRM</sequence>
<name>A0AAD9D774_9STRA</name>
<dbReference type="AlphaFoldDB" id="A0AAD9D774"/>
<feature type="compositionally biased region" description="Basic and acidic residues" evidence="1">
    <location>
        <begin position="62"/>
        <end position="71"/>
    </location>
</feature>
<organism evidence="3 4">
    <name type="scientific">Skeletonema marinoi</name>
    <dbReference type="NCBI Taxonomy" id="267567"/>
    <lineage>
        <taxon>Eukaryota</taxon>
        <taxon>Sar</taxon>
        <taxon>Stramenopiles</taxon>
        <taxon>Ochrophyta</taxon>
        <taxon>Bacillariophyta</taxon>
        <taxon>Coscinodiscophyceae</taxon>
        <taxon>Thalassiosirophycidae</taxon>
        <taxon>Thalassiosirales</taxon>
        <taxon>Skeletonemataceae</taxon>
        <taxon>Skeletonema</taxon>
        <taxon>Skeletonema marinoi-dohrnii complex</taxon>
    </lineage>
</organism>
<comment type="caution">
    <text evidence="3">The sequence shown here is derived from an EMBL/GenBank/DDBJ whole genome shotgun (WGS) entry which is preliminary data.</text>
</comment>
<reference evidence="3" key="1">
    <citation type="submission" date="2023-06" db="EMBL/GenBank/DDBJ databases">
        <title>Survivors Of The Sea: Transcriptome response of Skeletonema marinoi to long-term dormancy.</title>
        <authorList>
            <person name="Pinder M.I.M."/>
            <person name="Kourtchenko O."/>
            <person name="Robertson E.K."/>
            <person name="Larsson T."/>
            <person name="Maumus F."/>
            <person name="Osuna-Cruz C.M."/>
            <person name="Vancaester E."/>
            <person name="Stenow R."/>
            <person name="Vandepoele K."/>
            <person name="Ploug H."/>
            <person name="Bruchert V."/>
            <person name="Godhe A."/>
            <person name="Topel M."/>
        </authorList>
    </citation>
    <scope>NUCLEOTIDE SEQUENCE</scope>
    <source>
        <strain evidence="3">R05AC</strain>
    </source>
</reference>